<dbReference type="SUPFAM" id="SSF57903">
    <property type="entry name" value="FYVE/PHD zinc finger"/>
    <property type="match status" value="1"/>
</dbReference>
<dbReference type="EMBL" id="LNIX01000019">
    <property type="protein sequence ID" value="OXA44550.1"/>
    <property type="molecule type" value="Genomic_DNA"/>
</dbReference>
<comment type="caution">
    <text evidence="4">The sequence shown here is derived from an EMBL/GenBank/DDBJ whole genome shotgun (WGS) entry which is preliminary data.</text>
</comment>
<keyword evidence="4" id="KW-0808">Transferase</keyword>
<evidence type="ECO:0000256" key="1">
    <source>
        <dbReference type="ARBA" id="ARBA00022723"/>
    </source>
</evidence>
<dbReference type="SUPFAM" id="SSF56219">
    <property type="entry name" value="DNase I-like"/>
    <property type="match status" value="1"/>
</dbReference>
<dbReference type="GO" id="GO:0003964">
    <property type="term" value="F:RNA-directed DNA polymerase activity"/>
    <property type="evidence" value="ECO:0007669"/>
    <property type="project" value="UniProtKB-KW"/>
</dbReference>
<proteinExistence type="predicted"/>
<evidence type="ECO:0000256" key="2">
    <source>
        <dbReference type="ARBA" id="ARBA00022771"/>
    </source>
</evidence>
<keyword evidence="4" id="KW-0548">Nucleotidyltransferase</keyword>
<accession>A0A226DHE0</accession>
<dbReference type="OMA" id="CELEYTI"/>
<keyword evidence="5" id="KW-1185">Reference proteome</keyword>
<dbReference type="PANTHER" id="PTHR47510">
    <property type="entry name" value="REVERSE TRANSCRIPTASE DOMAIN-CONTAINING PROTEIN"/>
    <property type="match status" value="1"/>
</dbReference>
<dbReference type="InterPro" id="IPR019786">
    <property type="entry name" value="Zinc_finger_PHD-type_CS"/>
</dbReference>
<keyword evidence="1" id="KW-0479">Metal-binding</keyword>
<gene>
    <name evidence="4" type="ORF">Fcan01_21007</name>
</gene>
<dbReference type="InterPro" id="IPR036691">
    <property type="entry name" value="Endo/exonu/phosph_ase_sf"/>
</dbReference>
<dbReference type="AlphaFoldDB" id="A0A226DHE0"/>
<evidence type="ECO:0000313" key="5">
    <source>
        <dbReference type="Proteomes" id="UP000198287"/>
    </source>
</evidence>
<keyword evidence="3" id="KW-0862">Zinc</keyword>
<dbReference type="InterPro" id="IPR011011">
    <property type="entry name" value="Znf_FYVE_PHD"/>
</dbReference>
<dbReference type="PROSITE" id="PS01359">
    <property type="entry name" value="ZF_PHD_1"/>
    <property type="match status" value="1"/>
</dbReference>
<dbReference type="Gene3D" id="3.60.10.10">
    <property type="entry name" value="Endonuclease/exonuclease/phosphatase"/>
    <property type="match status" value="1"/>
</dbReference>
<organism evidence="4 5">
    <name type="scientific">Folsomia candida</name>
    <name type="common">Springtail</name>
    <dbReference type="NCBI Taxonomy" id="158441"/>
    <lineage>
        <taxon>Eukaryota</taxon>
        <taxon>Metazoa</taxon>
        <taxon>Ecdysozoa</taxon>
        <taxon>Arthropoda</taxon>
        <taxon>Hexapoda</taxon>
        <taxon>Collembola</taxon>
        <taxon>Entomobryomorpha</taxon>
        <taxon>Isotomoidea</taxon>
        <taxon>Isotomidae</taxon>
        <taxon>Proisotominae</taxon>
        <taxon>Folsomia</taxon>
    </lineage>
</organism>
<dbReference type="CDD" id="cd15489">
    <property type="entry name" value="PHD_SF"/>
    <property type="match status" value="1"/>
</dbReference>
<keyword evidence="2" id="KW-0863">Zinc-finger</keyword>
<dbReference type="GO" id="GO:0008270">
    <property type="term" value="F:zinc ion binding"/>
    <property type="evidence" value="ECO:0007669"/>
    <property type="project" value="UniProtKB-KW"/>
</dbReference>
<evidence type="ECO:0000256" key="3">
    <source>
        <dbReference type="ARBA" id="ARBA00022833"/>
    </source>
</evidence>
<dbReference type="PANTHER" id="PTHR47510:SF3">
    <property type="entry name" value="ENDO_EXONUCLEASE_PHOSPHATASE DOMAIN-CONTAINING PROTEIN"/>
    <property type="match status" value="1"/>
</dbReference>
<dbReference type="Proteomes" id="UP000198287">
    <property type="component" value="Unassembled WGS sequence"/>
</dbReference>
<evidence type="ECO:0000313" key="4">
    <source>
        <dbReference type="EMBL" id="OXA44550.1"/>
    </source>
</evidence>
<sequence length="838" mass="95812">MSLNCSSCHEKFKPRQFRISCGICLNSHHRICLPSKIPQKDWTLFKKNWKCISCSSHTSSIPQHVLQNLPFFIDPRVEEESTTINFPDDANIGEKSSSFYNIDIDVQLVLDIVLSNIDKAEIPEFYNGLRIGHLNCNSLADSNVPDSFISISDYNMIRSDRLSRGGGGSIIYLHSAIKYLPLSYEVNFPKEVEVNCVQIFPKFRKPLIIVLIYRPPLDSLKSQFIRSLECLLFQIEKDKVDYMLLGDWNMDLMKYDNHTVSLNSVTRSFALKQLIDVPTRVTSSSSTLIDHIYTNCPQKFIQSGAFDLTTSDHRFTFTILATKKVKVPPRIVTYRPKKNVDWENVGTRINNLDWSELDSKYSVDVNLNYFHTSILNILDEECPSKKKRIKGDSAAWMNDDILNLIDKRVGLKATCAKDPSPENFKIYRKFKNYVSNQVQKAKRNFFITNFDNTCDSNHIWRTYDKLTGKNVKFSLDIPVLVEGDNIITDNVEKVNLLSNSFIINDNSSLEERENLLQNLKIMSNDETVPASQAVIDDELVYMQSSISKCLHKMKWKNSPNDVIPVLALKNLAPHILLPLSLLFIQFFNACEFPSYFKKAIVIPLYKGKGKISDPENYRPISMLPNLSKLFEYCVNNKLMNHVESNNLLEDNQHGFRSGRSCATVLTLFTSYFVSDPYAENRGIGQGTVNGPALFICFFDKVKNVLYDCWHSLFADDLSLYISDTDANYGIKRMQVILERLDAWCTSVDTPVFVSRVTPHPLMLLRIPNTDRPAPYTRKDPRGVGQSAIFCLELLNLVHLTGHIITQQTYATPTPQRSARTSNQSHTSNNLLKFVKKFV</sequence>
<name>A0A226DHE0_FOLCA</name>
<dbReference type="STRING" id="158441.A0A226DHE0"/>
<reference evidence="4 5" key="1">
    <citation type="submission" date="2015-12" db="EMBL/GenBank/DDBJ databases">
        <title>The genome of Folsomia candida.</title>
        <authorList>
            <person name="Faddeeva A."/>
            <person name="Derks M.F."/>
            <person name="Anvar Y."/>
            <person name="Smit S."/>
            <person name="Van Straalen N."/>
            <person name="Roelofs D."/>
        </authorList>
    </citation>
    <scope>NUCLEOTIDE SEQUENCE [LARGE SCALE GENOMIC DNA]</scope>
    <source>
        <strain evidence="4 5">VU population</strain>
        <tissue evidence="4">Whole body</tissue>
    </source>
</reference>
<dbReference type="OrthoDB" id="426210at2759"/>
<keyword evidence="4" id="KW-0695">RNA-directed DNA polymerase</keyword>
<protein>
    <submittedName>
        <fullName evidence="4">Putative RNA-directed DNA polymerase from transposon BS</fullName>
    </submittedName>
</protein>